<dbReference type="PANTHER" id="PTHR24394:SF29">
    <property type="entry name" value="MYONEURIN"/>
    <property type="match status" value="1"/>
</dbReference>
<feature type="domain" description="C2H2-type" evidence="13">
    <location>
        <begin position="180"/>
        <end position="207"/>
    </location>
</feature>
<dbReference type="AlphaFoldDB" id="A0A8C6U963"/>
<feature type="region of interest" description="Disordered" evidence="12">
    <location>
        <begin position="19"/>
        <end position="81"/>
    </location>
</feature>
<feature type="domain" description="C2H2-type" evidence="13">
    <location>
        <begin position="88"/>
        <end position="116"/>
    </location>
</feature>
<keyword evidence="3" id="KW-0479">Metal-binding</keyword>
<evidence type="ECO:0000256" key="3">
    <source>
        <dbReference type="ARBA" id="ARBA00022723"/>
    </source>
</evidence>
<dbReference type="GO" id="GO:0005634">
    <property type="term" value="C:nucleus"/>
    <property type="evidence" value="ECO:0007669"/>
    <property type="project" value="UniProtKB-SubCell"/>
</dbReference>
<dbReference type="InterPro" id="IPR036236">
    <property type="entry name" value="Znf_C2H2_sf"/>
</dbReference>
<feature type="domain" description="C2H2-type" evidence="13">
    <location>
        <begin position="208"/>
        <end position="235"/>
    </location>
</feature>
<dbReference type="Gene3D" id="3.30.160.60">
    <property type="entry name" value="Classic Zinc Finger"/>
    <property type="match status" value="6"/>
</dbReference>
<keyword evidence="15" id="KW-1185">Reference proteome</keyword>
<evidence type="ECO:0000256" key="7">
    <source>
        <dbReference type="ARBA" id="ARBA00023015"/>
    </source>
</evidence>
<organism evidence="14 15">
    <name type="scientific">Neogobius melanostomus</name>
    <name type="common">round goby</name>
    <dbReference type="NCBI Taxonomy" id="47308"/>
    <lineage>
        <taxon>Eukaryota</taxon>
        <taxon>Metazoa</taxon>
        <taxon>Chordata</taxon>
        <taxon>Craniata</taxon>
        <taxon>Vertebrata</taxon>
        <taxon>Euteleostomi</taxon>
        <taxon>Actinopterygii</taxon>
        <taxon>Neopterygii</taxon>
        <taxon>Teleostei</taxon>
        <taxon>Neoteleostei</taxon>
        <taxon>Acanthomorphata</taxon>
        <taxon>Gobiaria</taxon>
        <taxon>Gobiiformes</taxon>
        <taxon>Gobioidei</taxon>
        <taxon>Gobiidae</taxon>
        <taxon>Benthophilinae</taxon>
        <taxon>Neogobiini</taxon>
        <taxon>Neogobius</taxon>
    </lineage>
</organism>
<comment type="similarity">
    <text evidence="2">Belongs to the krueppel C2H2-type zinc-finger protein family.</text>
</comment>
<proteinExistence type="inferred from homology"/>
<evidence type="ECO:0000313" key="14">
    <source>
        <dbReference type="Ensembl" id="ENSNMLP00000033696.1"/>
    </source>
</evidence>
<comment type="subcellular location">
    <subcellularLocation>
        <location evidence="1">Nucleus</location>
    </subcellularLocation>
</comment>
<dbReference type="Proteomes" id="UP000694523">
    <property type="component" value="Unplaced"/>
</dbReference>
<evidence type="ECO:0000256" key="6">
    <source>
        <dbReference type="ARBA" id="ARBA00022833"/>
    </source>
</evidence>
<keyword evidence="9" id="KW-0804">Transcription</keyword>
<evidence type="ECO:0000256" key="5">
    <source>
        <dbReference type="ARBA" id="ARBA00022771"/>
    </source>
</evidence>
<accession>A0A8C6U963</accession>
<protein>
    <recommendedName>
        <fullName evidence="13">C2H2-type domain-containing protein</fullName>
    </recommendedName>
</protein>
<reference evidence="14" key="2">
    <citation type="submission" date="2025-09" db="UniProtKB">
        <authorList>
            <consortium name="Ensembl"/>
        </authorList>
    </citation>
    <scope>IDENTIFICATION</scope>
</reference>
<dbReference type="SUPFAM" id="SSF57667">
    <property type="entry name" value="beta-beta-alpha zinc fingers"/>
    <property type="match status" value="4"/>
</dbReference>
<dbReference type="FunFam" id="3.30.160.60:FF:001480">
    <property type="entry name" value="Si:cabz01071911.3"/>
    <property type="match status" value="1"/>
</dbReference>
<dbReference type="PROSITE" id="PS50157">
    <property type="entry name" value="ZINC_FINGER_C2H2_2"/>
    <property type="match status" value="5"/>
</dbReference>
<sequence length="292" mass="33197">DEPDIKQEPEEFPFHMVTVKAEDDDDESPVLHLRPTEGEECGSGADSQEHSDSSDTDCSEDYSHPQAPAKRSYAMIPPDSSVPDSRPFICSDCGKGFKDKFVLQRHVLYVHRGERPHECSVCGKSFKTKTVLKDHVKIHTGERSHICPVCEKGFIKKFDLSQEVGLNEHLKTHVDEGTLDNCPDCGMSFRFNSQLQMHLSHHKKERPHKCSVCEKTFTQKSTLKDHMKIHTGDKSFGCSFCKKCFVKKSDLTRHQIFVHYVCPVCSKHGRLLLVDVVVTFIWLVLAHEFNLG</sequence>
<dbReference type="Pfam" id="PF00096">
    <property type="entry name" value="zf-C2H2"/>
    <property type="match status" value="5"/>
</dbReference>
<keyword evidence="6" id="KW-0862">Zinc</keyword>
<evidence type="ECO:0000259" key="13">
    <source>
        <dbReference type="PROSITE" id="PS50157"/>
    </source>
</evidence>
<evidence type="ECO:0000256" key="4">
    <source>
        <dbReference type="ARBA" id="ARBA00022737"/>
    </source>
</evidence>
<dbReference type="Ensembl" id="ENSNMLT00000037539.1">
    <property type="protein sequence ID" value="ENSNMLP00000033696.1"/>
    <property type="gene ID" value="ENSNMLG00000021054.1"/>
</dbReference>
<dbReference type="FunFam" id="3.30.160.60:FF:000100">
    <property type="entry name" value="Zinc finger 45-like"/>
    <property type="match status" value="1"/>
</dbReference>
<keyword evidence="10" id="KW-0539">Nucleus</keyword>
<evidence type="ECO:0000256" key="1">
    <source>
        <dbReference type="ARBA" id="ARBA00004123"/>
    </source>
</evidence>
<keyword evidence="5 11" id="KW-0863">Zinc-finger</keyword>
<dbReference type="GO" id="GO:0008270">
    <property type="term" value="F:zinc ion binding"/>
    <property type="evidence" value="ECO:0007669"/>
    <property type="project" value="UniProtKB-KW"/>
</dbReference>
<evidence type="ECO:0000256" key="10">
    <source>
        <dbReference type="ARBA" id="ARBA00023242"/>
    </source>
</evidence>
<dbReference type="InterPro" id="IPR013087">
    <property type="entry name" value="Znf_C2H2_type"/>
</dbReference>
<evidence type="ECO:0000256" key="8">
    <source>
        <dbReference type="ARBA" id="ARBA00023125"/>
    </source>
</evidence>
<dbReference type="GO" id="GO:0000981">
    <property type="term" value="F:DNA-binding transcription factor activity, RNA polymerase II-specific"/>
    <property type="evidence" value="ECO:0007669"/>
    <property type="project" value="TreeGrafter"/>
</dbReference>
<evidence type="ECO:0000313" key="15">
    <source>
        <dbReference type="Proteomes" id="UP000694523"/>
    </source>
</evidence>
<feature type="domain" description="C2H2-type" evidence="13">
    <location>
        <begin position="117"/>
        <end position="144"/>
    </location>
</feature>
<evidence type="ECO:0000256" key="12">
    <source>
        <dbReference type="SAM" id="MobiDB-lite"/>
    </source>
</evidence>
<dbReference type="SMART" id="SM00355">
    <property type="entry name" value="ZnF_C2H2"/>
    <property type="match status" value="6"/>
</dbReference>
<keyword evidence="4" id="KW-0677">Repeat</keyword>
<keyword evidence="7" id="KW-0805">Transcription regulation</keyword>
<dbReference type="GO" id="GO:1990837">
    <property type="term" value="F:sequence-specific double-stranded DNA binding"/>
    <property type="evidence" value="ECO:0007669"/>
    <property type="project" value="UniProtKB-ARBA"/>
</dbReference>
<evidence type="ECO:0000256" key="11">
    <source>
        <dbReference type="PROSITE-ProRule" id="PRU00042"/>
    </source>
</evidence>
<feature type="domain" description="C2H2-type" evidence="13">
    <location>
        <begin position="236"/>
        <end position="259"/>
    </location>
</feature>
<evidence type="ECO:0000256" key="9">
    <source>
        <dbReference type="ARBA" id="ARBA00023163"/>
    </source>
</evidence>
<dbReference type="PROSITE" id="PS00028">
    <property type="entry name" value="ZINC_FINGER_C2H2_1"/>
    <property type="match status" value="5"/>
</dbReference>
<dbReference type="PANTHER" id="PTHR24394">
    <property type="entry name" value="ZINC FINGER PROTEIN"/>
    <property type="match status" value="1"/>
</dbReference>
<reference evidence="14" key="1">
    <citation type="submission" date="2025-08" db="UniProtKB">
        <authorList>
            <consortium name="Ensembl"/>
        </authorList>
    </citation>
    <scope>IDENTIFICATION</scope>
</reference>
<keyword evidence="8" id="KW-0238">DNA-binding</keyword>
<evidence type="ECO:0000256" key="2">
    <source>
        <dbReference type="ARBA" id="ARBA00006991"/>
    </source>
</evidence>
<dbReference type="FunFam" id="3.30.160.60:FF:000303">
    <property type="entry name" value="Zinc finger protein 41"/>
    <property type="match status" value="1"/>
</dbReference>
<name>A0A8C6U963_9GOBI</name>